<reference evidence="4 5" key="1">
    <citation type="submission" date="2019-11" db="EMBL/GenBank/DDBJ databases">
        <title>Draft genome sequence of Labilibaculum sp. strain SYP isolated from Black Sea.</title>
        <authorList>
            <person name="Yadav S."/>
            <person name="Villanueva L."/>
        </authorList>
    </citation>
    <scope>NUCLEOTIDE SEQUENCE [LARGE SCALE GENOMIC DNA]</scope>
    <source>
        <strain evidence="4 5">44</strain>
    </source>
</reference>
<protein>
    <submittedName>
        <fullName evidence="3">Isochorismatase family protein</fullName>
    </submittedName>
</protein>
<dbReference type="EMBL" id="WOTW01000060">
    <property type="protein sequence ID" value="MUP39784.1"/>
    <property type="molecule type" value="Genomic_DNA"/>
</dbReference>
<dbReference type="Pfam" id="PF00857">
    <property type="entry name" value="Isochorismatase"/>
    <property type="match status" value="1"/>
</dbReference>
<dbReference type="InterPro" id="IPR036380">
    <property type="entry name" value="Isochorismatase-like_sf"/>
</dbReference>
<dbReference type="PANTHER" id="PTHR43540">
    <property type="entry name" value="PEROXYUREIDOACRYLATE/UREIDOACRYLATE AMIDOHYDROLASE-RELATED"/>
    <property type="match status" value="1"/>
</dbReference>
<dbReference type="SUPFAM" id="SSF52499">
    <property type="entry name" value="Isochorismatase-like hydrolases"/>
    <property type="match status" value="1"/>
</dbReference>
<evidence type="ECO:0000256" key="1">
    <source>
        <dbReference type="ARBA" id="ARBA00022801"/>
    </source>
</evidence>
<dbReference type="CDD" id="cd01014">
    <property type="entry name" value="nicotinamidase_related"/>
    <property type="match status" value="1"/>
</dbReference>
<keyword evidence="5" id="KW-1185">Reference proteome</keyword>
<dbReference type="GO" id="GO:0016787">
    <property type="term" value="F:hydrolase activity"/>
    <property type="evidence" value="ECO:0007669"/>
    <property type="project" value="UniProtKB-KW"/>
</dbReference>
<sequence>MKITNKTALLLIDLQKGFEDIEHWGGGRNNPEAEENAAEILKVWREKDLPLFHIKHCSTIPSSPFVEGNPGNDFLELTRPIEGEPVIKKNVNSAFIGTDLKKLLDKKGITQLVIVGLTTDHCISTSTRMAGNFGYETYLISDATAAFDKIGVNGEKFSAQLIHDTALASLHGEFATVVDTDEFLNYLK</sequence>
<organism evidence="3 6">
    <name type="scientific">Labilibaculum euxinus</name>
    <dbReference type="NCBI Taxonomy" id="2686357"/>
    <lineage>
        <taxon>Bacteria</taxon>
        <taxon>Pseudomonadati</taxon>
        <taxon>Bacteroidota</taxon>
        <taxon>Bacteroidia</taxon>
        <taxon>Marinilabiliales</taxon>
        <taxon>Marinifilaceae</taxon>
        <taxon>Labilibaculum</taxon>
    </lineage>
</organism>
<evidence type="ECO:0000313" key="5">
    <source>
        <dbReference type="Proteomes" id="UP000285951"/>
    </source>
</evidence>
<dbReference type="AlphaFoldDB" id="A0A7M4DAV5"/>
<feature type="domain" description="Isochorismatase-like" evidence="2">
    <location>
        <begin position="7"/>
        <end position="182"/>
    </location>
</feature>
<dbReference type="Gene3D" id="3.40.50.850">
    <property type="entry name" value="Isochorismatase-like"/>
    <property type="match status" value="1"/>
</dbReference>
<dbReference type="InterPro" id="IPR050272">
    <property type="entry name" value="Isochorismatase-like_hydrls"/>
</dbReference>
<accession>A0A7M4DAV5</accession>
<evidence type="ECO:0000313" key="6">
    <source>
        <dbReference type="Proteomes" id="UP000462449"/>
    </source>
</evidence>
<dbReference type="RefSeq" id="WP_156197151.1">
    <property type="nucleotide sequence ID" value="NZ_QTZN02000060.1"/>
</dbReference>
<dbReference type="EMBL" id="QTZN02000060">
    <property type="protein sequence ID" value="MVB08989.1"/>
    <property type="molecule type" value="Genomic_DNA"/>
</dbReference>
<dbReference type="Proteomes" id="UP000462449">
    <property type="component" value="Unassembled WGS sequence"/>
</dbReference>
<evidence type="ECO:0000313" key="3">
    <source>
        <dbReference type="EMBL" id="MUP39784.1"/>
    </source>
</evidence>
<name>A0A7M4DAV5_9BACT</name>
<comment type="caution">
    <text evidence="3">The sequence shown here is derived from an EMBL/GenBank/DDBJ whole genome shotgun (WGS) entry which is preliminary data.</text>
</comment>
<evidence type="ECO:0000259" key="2">
    <source>
        <dbReference type="Pfam" id="PF00857"/>
    </source>
</evidence>
<proteinExistence type="predicted"/>
<evidence type="ECO:0000313" key="4">
    <source>
        <dbReference type="EMBL" id="MVB08989.1"/>
    </source>
</evidence>
<dbReference type="Proteomes" id="UP000285951">
    <property type="component" value="Unassembled WGS sequence"/>
</dbReference>
<reference evidence="3 6" key="2">
    <citation type="submission" date="2019-12" db="EMBL/GenBank/DDBJ databases">
        <title>Draft genome sequence of Labilibaculum sp. strain 44 isolated from deep waters of Black Sea.</title>
        <authorList>
            <person name="Yadav S."/>
            <person name="Villanueva L."/>
        </authorList>
    </citation>
    <scope>NUCLEOTIDE SEQUENCE [LARGE SCALE GENOMIC DNA]</scope>
    <source>
        <strain evidence="3 6">44</strain>
    </source>
</reference>
<keyword evidence="1" id="KW-0378">Hydrolase</keyword>
<gene>
    <name evidence="4" type="ORF">DWB62_018385</name>
    <name evidence="3" type="ORF">GNY23_18385</name>
</gene>
<dbReference type="PANTHER" id="PTHR43540:SF1">
    <property type="entry name" value="ISOCHORISMATASE HYDROLASE"/>
    <property type="match status" value="1"/>
</dbReference>
<dbReference type="InterPro" id="IPR000868">
    <property type="entry name" value="Isochorismatase-like_dom"/>
</dbReference>
<dbReference type="OrthoDB" id="9791276at2"/>